<dbReference type="AlphaFoldDB" id="A0AAV7P2E8"/>
<dbReference type="Proteomes" id="UP001066276">
    <property type="component" value="Chromosome 8"/>
</dbReference>
<proteinExistence type="predicted"/>
<sequence length="85" mass="9115">MGCWCVTATQACATRTVPVCARRTLEAPPSVLELQSSGDDHTTSVVPRTQTRWGQSAERTTANHSASAIPNQRVEDAPSMHSGHL</sequence>
<feature type="region of interest" description="Disordered" evidence="1">
    <location>
        <begin position="33"/>
        <end position="85"/>
    </location>
</feature>
<reference evidence="2" key="1">
    <citation type="journal article" date="2022" name="bioRxiv">
        <title>Sequencing and chromosome-scale assembly of the giantPleurodeles waltlgenome.</title>
        <authorList>
            <person name="Brown T."/>
            <person name="Elewa A."/>
            <person name="Iarovenko S."/>
            <person name="Subramanian E."/>
            <person name="Araus A.J."/>
            <person name="Petzold A."/>
            <person name="Susuki M."/>
            <person name="Suzuki K.-i.T."/>
            <person name="Hayashi T."/>
            <person name="Toyoda A."/>
            <person name="Oliveira C."/>
            <person name="Osipova E."/>
            <person name="Leigh N.D."/>
            <person name="Simon A."/>
            <person name="Yun M.H."/>
        </authorList>
    </citation>
    <scope>NUCLEOTIDE SEQUENCE</scope>
    <source>
        <strain evidence="2">20211129_DDA</strain>
        <tissue evidence="2">Liver</tissue>
    </source>
</reference>
<name>A0AAV7P2E8_PLEWA</name>
<keyword evidence="3" id="KW-1185">Reference proteome</keyword>
<organism evidence="2 3">
    <name type="scientific">Pleurodeles waltl</name>
    <name type="common">Iberian ribbed newt</name>
    <dbReference type="NCBI Taxonomy" id="8319"/>
    <lineage>
        <taxon>Eukaryota</taxon>
        <taxon>Metazoa</taxon>
        <taxon>Chordata</taxon>
        <taxon>Craniata</taxon>
        <taxon>Vertebrata</taxon>
        <taxon>Euteleostomi</taxon>
        <taxon>Amphibia</taxon>
        <taxon>Batrachia</taxon>
        <taxon>Caudata</taxon>
        <taxon>Salamandroidea</taxon>
        <taxon>Salamandridae</taxon>
        <taxon>Pleurodelinae</taxon>
        <taxon>Pleurodeles</taxon>
    </lineage>
</organism>
<comment type="caution">
    <text evidence="2">The sequence shown here is derived from an EMBL/GenBank/DDBJ whole genome shotgun (WGS) entry which is preliminary data.</text>
</comment>
<evidence type="ECO:0000256" key="1">
    <source>
        <dbReference type="SAM" id="MobiDB-lite"/>
    </source>
</evidence>
<gene>
    <name evidence="2" type="ORF">NDU88_008947</name>
</gene>
<evidence type="ECO:0008006" key="4">
    <source>
        <dbReference type="Google" id="ProtNLM"/>
    </source>
</evidence>
<evidence type="ECO:0000313" key="3">
    <source>
        <dbReference type="Proteomes" id="UP001066276"/>
    </source>
</evidence>
<feature type="compositionally biased region" description="Polar residues" evidence="1">
    <location>
        <begin position="33"/>
        <end position="70"/>
    </location>
</feature>
<protein>
    <recommendedName>
        <fullName evidence="4">Secreted protein</fullName>
    </recommendedName>
</protein>
<evidence type="ECO:0000313" key="2">
    <source>
        <dbReference type="EMBL" id="KAJ1120798.1"/>
    </source>
</evidence>
<accession>A0AAV7P2E8</accession>
<dbReference type="EMBL" id="JANPWB010000012">
    <property type="protein sequence ID" value="KAJ1120798.1"/>
    <property type="molecule type" value="Genomic_DNA"/>
</dbReference>